<gene>
    <name evidence="2" type="ORF">PL2TA16_00692</name>
</gene>
<keyword evidence="1" id="KW-0732">Signal</keyword>
<comment type="caution">
    <text evidence="2">The sequence shown here is derived from an EMBL/GenBank/DDBJ whole genome shotgun (WGS) entry which is preliminary data.</text>
</comment>
<dbReference type="PATRIC" id="fig|1353533.3.peg.1129"/>
<dbReference type="Proteomes" id="UP000017820">
    <property type="component" value="Unassembled WGS sequence"/>
</dbReference>
<protein>
    <submittedName>
        <fullName evidence="2">Uncharacterized protein</fullName>
    </submittedName>
</protein>
<organism evidence="2 3">
    <name type="scientific">Pseudoalteromonas luteoviolacea (strain 2ta16)</name>
    <dbReference type="NCBI Taxonomy" id="1353533"/>
    <lineage>
        <taxon>Bacteria</taxon>
        <taxon>Pseudomonadati</taxon>
        <taxon>Pseudomonadota</taxon>
        <taxon>Gammaproteobacteria</taxon>
        <taxon>Alteromonadales</taxon>
        <taxon>Pseudoalteromonadaceae</taxon>
        <taxon>Pseudoalteromonas</taxon>
    </lineage>
</organism>
<dbReference type="EMBL" id="AUSV01000013">
    <property type="protein sequence ID" value="ESP94692.1"/>
    <property type="molecule type" value="Genomic_DNA"/>
</dbReference>
<dbReference type="RefSeq" id="WP_023398080.1">
    <property type="nucleotide sequence ID" value="NZ_AUSV01000013.1"/>
</dbReference>
<evidence type="ECO:0000313" key="3">
    <source>
        <dbReference type="Proteomes" id="UP000017820"/>
    </source>
</evidence>
<name>V4JIF4_PSEL2</name>
<proteinExistence type="predicted"/>
<reference evidence="2 3" key="1">
    <citation type="submission" date="2013-07" db="EMBL/GenBank/DDBJ databases">
        <title>Draft genome sequence of Pseudoalteromonas luteoviolacea 2ta16.</title>
        <authorList>
            <person name="Allen E.E."/>
            <person name="Azam F."/>
            <person name="Podell S."/>
        </authorList>
    </citation>
    <scope>NUCLEOTIDE SEQUENCE [LARGE SCALE GENOMIC DNA]</scope>
    <source>
        <strain evidence="2 3">2ta16</strain>
    </source>
</reference>
<dbReference type="AlphaFoldDB" id="V4JIF4"/>
<feature type="chain" id="PRO_5004719791" evidence="1">
    <location>
        <begin position="21"/>
        <end position="76"/>
    </location>
</feature>
<sequence>MKLKVIFLFMLQITSNSLSAESVSEKFSIESEEMRVIEFELGYSELTAKNQLKLDEHVKFLKKFPSVVLHIKGGGK</sequence>
<evidence type="ECO:0000313" key="2">
    <source>
        <dbReference type="EMBL" id="ESP94692.1"/>
    </source>
</evidence>
<accession>V4JIF4</accession>
<evidence type="ECO:0000256" key="1">
    <source>
        <dbReference type="SAM" id="SignalP"/>
    </source>
</evidence>
<feature type="signal peptide" evidence="1">
    <location>
        <begin position="1"/>
        <end position="20"/>
    </location>
</feature>